<dbReference type="SMART" id="SM00303">
    <property type="entry name" value="GPS"/>
    <property type="match status" value="1"/>
</dbReference>
<evidence type="ECO:0000256" key="1">
    <source>
        <dbReference type="ARBA" id="ARBA00004370"/>
    </source>
</evidence>
<gene>
    <name evidence="8" type="ORF">PECUL_23A012747</name>
</gene>
<dbReference type="InterPro" id="IPR057244">
    <property type="entry name" value="GAIN_B"/>
</dbReference>
<keyword evidence="8" id="KW-0675">Receptor</keyword>
<evidence type="ECO:0000256" key="4">
    <source>
        <dbReference type="ARBA" id="ARBA00023136"/>
    </source>
</evidence>
<dbReference type="Gene3D" id="2.60.220.50">
    <property type="match status" value="1"/>
</dbReference>
<keyword evidence="9" id="KW-1185">Reference proteome</keyword>
<name>A0AAD1T0X8_PELCU</name>
<dbReference type="EMBL" id="OW240920">
    <property type="protein sequence ID" value="CAH2315817.1"/>
    <property type="molecule type" value="Genomic_DNA"/>
</dbReference>
<reference evidence="8" key="1">
    <citation type="submission" date="2022-03" db="EMBL/GenBank/DDBJ databases">
        <authorList>
            <person name="Alioto T."/>
            <person name="Alioto T."/>
            <person name="Gomez Garrido J."/>
        </authorList>
    </citation>
    <scope>NUCLEOTIDE SEQUENCE</scope>
</reference>
<comment type="subcellular location">
    <subcellularLocation>
        <location evidence="1">Membrane</location>
    </subcellularLocation>
</comment>
<dbReference type="InterPro" id="IPR046338">
    <property type="entry name" value="GAIN_dom_sf"/>
</dbReference>
<dbReference type="Pfam" id="PF01825">
    <property type="entry name" value="GPS"/>
    <property type="match status" value="1"/>
</dbReference>
<evidence type="ECO:0000256" key="3">
    <source>
        <dbReference type="ARBA" id="ARBA00022989"/>
    </source>
</evidence>
<dbReference type="GO" id="GO:0009615">
    <property type="term" value="P:response to virus"/>
    <property type="evidence" value="ECO:0007669"/>
    <property type="project" value="TreeGrafter"/>
</dbReference>
<accession>A0AAD1T0X8</accession>
<evidence type="ECO:0000259" key="7">
    <source>
        <dbReference type="PROSITE" id="PS50221"/>
    </source>
</evidence>
<dbReference type="GO" id="GO:0005794">
    <property type="term" value="C:Golgi apparatus"/>
    <property type="evidence" value="ECO:0007669"/>
    <property type="project" value="TreeGrafter"/>
</dbReference>
<keyword evidence="4" id="KW-0472">Membrane</keyword>
<keyword evidence="2" id="KW-0812">Transmembrane</keyword>
<evidence type="ECO:0000313" key="8">
    <source>
        <dbReference type="EMBL" id="CAH2315817.1"/>
    </source>
</evidence>
<feature type="region of interest" description="Disordered" evidence="6">
    <location>
        <begin position="161"/>
        <end position="180"/>
    </location>
</feature>
<dbReference type="PROSITE" id="PS50221">
    <property type="entry name" value="GAIN_B"/>
    <property type="match status" value="1"/>
</dbReference>
<proteinExistence type="predicted"/>
<dbReference type="GO" id="GO:0016020">
    <property type="term" value="C:membrane"/>
    <property type="evidence" value="ECO:0007669"/>
    <property type="project" value="UniProtKB-SubCell"/>
</dbReference>
<dbReference type="Proteomes" id="UP001295444">
    <property type="component" value="Chromosome 09"/>
</dbReference>
<evidence type="ECO:0000256" key="2">
    <source>
        <dbReference type="ARBA" id="ARBA00022692"/>
    </source>
</evidence>
<dbReference type="PANTHER" id="PTHR48195:SF1">
    <property type="entry name" value="RIKEN CDNA 2410002F23 GENE"/>
    <property type="match status" value="1"/>
</dbReference>
<dbReference type="PANTHER" id="PTHR48195">
    <property type="entry name" value="FRIEND VIRUS SUSCEPTIBILITY PROTEIN 1"/>
    <property type="match status" value="1"/>
</dbReference>
<evidence type="ECO:0000256" key="6">
    <source>
        <dbReference type="SAM" id="MobiDB-lite"/>
    </source>
</evidence>
<dbReference type="InterPro" id="IPR000203">
    <property type="entry name" value="GPS"/>
</dbReference>
<evidence type="ECO:0000313" key="9">
    <source>
        <dbReference type="Proteomes" id="UP001295444"/>
    </source>
</evidence>
<dbReference type="AlphaFoldDB" id="A0AAD1T0X8"/>
<organism evidence="8 9">
    <name type="scientific">Pelobates cultripes</name>
    <name type="common">Western spadefoot toad</name>
    <dbReference type="NCBI Taxonomy" id="61616"/>
    <lineage>
        <taxon>Eukaryota</taxon>
        <taxon>Metazoa</taxon>
        <taxon>Chordata</taxon>
        <taxon>Craniata</taxon>
        <taxon>Vertebrata</taxon>
        <taxon>Euteleostomi</taxon>
        <taxon>Amphibia</taxon>
        <taxon>Batrachia</taxon>
        <taxon>Anura</taxon>
        <taxon>Pelobatoidea</taxon>
        <taxon>Pelobatidae</taxon>
        <taxon>Pelobates</taxon>
    </lineage>
</organism>
<sequence length="698" mass="78235">MLTLFKKSNRAGGKEASKYRTIPLWASLENWKPIAEELIKYAAPVYPDAGTELGAQALRLDLGVYSKKVRKAAATTGWIVVQALSREVQRNKAPEKELQDVKDLLVMTKECMRSNACQVAALEEKCTTLVVSKINRRRSQKGKKPVPVSKVRAMVANPIWDPEAPLQSSDDEYVSFSDDDNDVDRRQARPIITQQRKRTLQDRARGLRNGVHEEMNEVVKSYTQTELMELAKVYKHEVGENVGEWLLHMWDGGADSVQLNAREALCMGQLTLHPQLMQVLRRVREIGGNFSLFDMVRHAIIVAFPSSSDIEPISPWSKPRDPITRIRVMGCVVGLNKDNWEGPDMEEFTASMRSRFLKSVPQEMKASLLSLLGSLGNNVKVHQLTTYLAEIGELESESNPRKGKKKVSVMNTWIDFENLQHLFQVYNTNLISEDSAVSDGGYKYNNTTREQETGYRKPITSLGSAIISSTVFVGKQKVSTSVKYRLWHKKKSLNSSEKVEQRPVCVFWNFSLSPENGGSWSTFGCILRKKLPETTTCFCNHTTNFAVLLQVYEVQLALIELKLLPQHYLAPEGQGPLRPVSLHPRMGAVARKPPPTVLLLCQESLSCYPLSYYTDSEVVPVPPPTPTTLSLVVNRYSPGGAGVDWSSEDEPGETCWSETVTSSGTAIVTEATKAWRNARYRAARTLSIPMEALAKNKL</sequence>
<protein>
    <submittedName>
        <fullName evidence="8">Adhesion G- coupled receptor D2</fullName>
    </submittedName>
</protein>
<evidence type="ECO:0000256" key="5">
    <source>
        <dbReference type="ARBA" id="ARBA00023157"/>
    </source>
</evidence>
<keyword evidence="3" id="KW-1133">Transmembrane helix</keyword>
<dbReference type="InterPro" id="IPR053270">
    <property type="entry name" value="Fv1_restriction_factor"/>
</dbReference>
<feature type="compositionally biased region" description="Acidic residues" evidence="6">
    <location>
        <begin position="169"/>
        <end position="180"/>
    </location>
</feature>
<feature type="domain" description="GAIN-B" evidence="7">
    <location>
        <begin position="410"/>
        <end position="555"/>
    </location>
</feature>
<keyword evidence="5" id="KW-1015">Disulfide bond</keyword>